<reference evidence="2 3" key="1">
    <citation type="submission" date="2023-07" db="EMBL/GenBank/DDBJ databases">
        <authorList>
            <person name="Girao M."/>
            <person name="Carvalho M.F."/>
        </authorList>
    </citation>
    <scope>NUCLEOTIDE SEQUENCE [LARGE SCALE GENOMIC DNA]</scope>
    <source>
        <strain evidence="2 3">66/93</strain>
    </source>
</reference>
<sequence>MLEALGLDETCKNVYRAVLAHPQADLSELCERLGLSEDRLGEVLDRLSELALVRSAADEPRRFRAVDPRLGVQAIIARHEEWLAIEQHRIERIRLAAAQLSADFTSSSLSGQGESVERLSCIDDIRERIALLVRDVSTEVMTLAPGGAQSRPSMEAARPQDQSLLERGVRMRTLYLDSVRNSPGTVSYAKWLTSLGGEVRTAPSVPVRLMIMDRRAALVPIDENDSAAGAVLLKDGGTVTALCALFEAVWENAVPLLKTGTRERDERGLTPQGAEVLRLLGQGLTDEAVAKRLGVSPRTARRMAADLLELLGARSRFQAGARAVARGWLTGEG</sequence>
<dbReference type="InterPro" id="IPR000792">
    <property type="entry name" value="Tscrpt_reg_LuxR_C"/>
</dbReference>
<dbReference type="InterPro" id="IPR016032">
    <property type="entry name" value="Sig_transdc_resp-reg_C-effctor"/>
</dbReference>
<dbReference type="InterPro" id="IPR036390">
    <property type="entry name" value="WH_DNA-bd_sf"/>
</dbReference>
<dbReference type="PANTHER" id="PTHR34293">
    <property type="entry name" value="HTH-TYPE TRANSCRIPTIONAL REGULATOR TRMBL2"/>
    <property type="match status" value="1"/>
</dbReference>
<dbReference type="RefSeq" id="WP_330158296.1">
    <property type="nucleotide sequence ID" value="NZ_BAAAJA010000011.1"/>
</dbReference>
<dbReference type="Pfam" id="PF00196">
    <property type="entry name" value="GerE"/>
    <property type="match status" value="1"/>
</dbReference>
<name>A0ABU7KPA5_9ACTN</name>
<dbReference type="Pfam" id="PF01978">
    <property type="entry name" value="TrmB"/>
    <property type="match status" value="1"/>
</dbReference>
<dbReference type="InterPro" id="IPR051797">
    <property type="entry name" value="TrmB-like"/>
</dbReference>
<dbReference type="InterPro" id="IPR002831">
    <property type="entry name" value="Tscrpt_reg_TrmB_N"/>
</dbReference>
<evidence type="ECO:0000259" key="1">
    <source>
        <dbReference type="PROSITE" id="PS50043"/>
    </source>
</evidence>
<organism evidence="2 3">
    <name type="scientific">Nocardiopsis tropica</name>
    <dbReference type="NCBI Taxonomy" id="109330"/>
    <lineage>
        <taxon>Bacteria</taxon>
        <taxon>Bacillati</taxon>
        <taxon>Actinomycetota</taxon>
        <taxon>Actinomycetes</taxon>
        <taxon>Streptosporangiales</taxon>
        <taxon>Nocardiopsidaceae</taxon>
        <taxon>Nocardiopsis</taxon>
    </lineage>
</organism>
<comment type="caution">
    <text evidence="2">The sequence shown here is derived from an EMBL/GenBank/DDBJ whole genome shotgun (WGS) entry which is preliminary data.</text>
</comment>
<dbReference type="PROSITE" id="PS50043">
    <property type="entry name" value="HTH_LUXR_2"/>
    <property type="match status" value="1"/>
</dbReference>
<dbReference type="SUPFAM" id="SSF46785">
    <property type="entry name" value="Winged helix' DNA-binding domain"/>
    <property type="match status" value="1"/>
</dbReference>
<accession>A0ABU7KPA5</accession>
<dbReference type="SUPFAM" id="SSF46894">
    <property type="entry name" value="C-terminal effector domain of the bipartite response regulators"/>
    <property type="match status" value="1"/>
</dbReference>
<dbReference type="InterPro" id="IPR036388">
    <property type="entry name" value="WH-like_DNA-bd_sf"/>
</dbReference>
<dbReference type="CDD" id="cd06170">
    <property type="entry name" value="LuxR_C_like"/>
    <property type="match status" value="1"/>
</dbReference>
<dbReference type="Gene3D" id="1.10.10.10">
    <property type="entry name" value="Winged helix-like DNA-binding domain superfamily/Winged helix DNA-binding domain"/>
    <property type="match status" value="2"/>
</dbReference>
<evidence type="ECO:0000313" key="3">
    <source>
        <dbReference type="Proteomes" id="UP001348641"/>
    </source>
</evidence>
<dbReference type="EMBL" id="JAUUCC010000024">
    <property type="protein sequence ID" value="MEE2051136.1"/>
    <property type="molecule type" value="Genomic_DNA"/>
</dbReference>
<gene>
    <name evidence="2" type="ORF">Q8A49_11600</name>
</gene>
<proteinExistence type="predicted"/>
<dbReference type="SMART" id="SM00421">
    <property type="entry name" value="HTH_LUXR"/>
    <property type="match status" value="1"/>
</dbReference>
<protein>
    <submittedName>
        <fullName evidence="2">Helix-turn-helix domain-containing protein</fullName>
    </submittedName>
</protein>
<dbReference type="Proteomes" id="UP001348641">
    <property type="component" value="Unassembled WGS sequence"/>
</dbReference>
<evidence type="ECO:0000313" key="2">
    <source>
        <dbReference type="EMBL" id="MEE2051136.1"/>
    </source>
</evidence>
<feature type="domain" description="HTH luxR-type" evidence="1">
    <location>
        <begin position="262"/>
        <end position="327"/>
    </location>
</feature>
<dbReference type="PANTHER" id="PTHR34293:SF1">
    <property type="entry name" value="HTH-TYPE TRANSCRIPTIONAL REGULATOR TRMBL2"/>
    <property type="match status" value="1"/>
</dbReference>